<evidence type="ECO:0000259" key="2">
    <source>
        <dbReference type="Pfam" id="PF01370"/>
    </source>
</evidence>
<dbReference type="InterPro" id="IPR036291">
    <property type="entry name" value="NAD(P)-bd_dom_sf"/>
</dbReference>
<proteinExistence type="inferred from homology"/>
<name>A0A6J6L8Q5_9ZZZZ</name>
<accession>A0A6J6L8Q5</accession>
<dbReference type="EMBL" id="CAEZSE010000003">
    <property type="protein sequence ID" value="CAB4529523.1"/>
    <property type="molecule type" value="Genomic_DNA"/>
</dbReference>
<gene>
    <name evidence="3" type="ORF">UFOPK1353_00031</name>
    <name evidence="4" type="ORF">UFOPK2292_00054</name>
</gene>
<dbReference type="SUPFAM" id="SSF51735">
    <property type="entry name" value="NAD(P)-binding Rossmann-fold domains"/>
    <property type="match status" value="1"/>
</dbReference>
<dbReference type="InterPro" id="IPR001509">
    <property type="entry name" value="Epimerase_deHydtase"/>
</dbReference>
<dbReference type="Gene3D" id="3.40.50.720">
    <property type="entry name" value="NAD(P)-binding Rossmann-like Domain"/>
    <property type="match status" value="1"/>
</dbReference>
<protein>
    <submittedName>
        <fullName evidence="4">Unannotated protein</fullName>
    </submittedName>
</protein>
<evidence type="ECO:0000313" key="4">
    <source>
        <dbReference type="EMBL" id="CAB4657598.1"/>
    </source>
</evidence>
<organism evidence="4">
    <name type="scientific">freshwater metagenome</name>
    <dbReference type="NCBI Taxonomy" id="449393"/>
    <lineage>
        <taxon>unclassified sequences</taxon>
        <taxon>metagenomes</taxon>
        <taxon>ecological metagenomes</taxon>
    </lineage>
</organism>
<evidence type="ECO:0000256" key="1">
    <source>
        <dbReference type="ARBA" id="ARBA00007637"/>
    </source>
</evidence>
<dbReference type="PANTHER" id="PTHR43000">
    <property type="entry name" value="DTDP-D-GLUCOSE 4,6-DEHYDRATASE-RELATED"/>
    <property type="match status" value="1"/>
</dbReference>
<dbReference type="EMBL" id="CAEZWU010000004">
    <property type="protein sequence ID" value="CAB4657598.1"/>
    <property type="molecule type" value="Genomic_DNA"/>
</dbReference>
<reference evidence="4" key="1">
    <citation type="submission" date="2020-05" db="EMBL/GenBank/DDBJ databases">
        <authorList>
            <person name="Chiriac C."/>
            <person name="Salcher M."/>
            <person name="Ghai R."/>
            <person name="Kavagutti S V."/>
        </authorList>
    </citation>
    <scope>NUCLEOTIDE SEQUENCE</scope>
</reference>
<dbReference type="AlphaFoldDB" id="A0A6J6L8Q5"/>
<evidence type="ECO:0000313" key="3">
    <source>
        <dbReference type="EMBL" id="CAB4529523.1"/>
    </source>
</evidence>
<feature type="domain" description="NAD-dependent epimerase/dehydratase" evidence="2">
    <location>
        <begin position="8"/>
        <end position="241"/>
    </location>
</feature>
<comment type="similarity">
    <text evidence="1">Belongs to the NAD(P)-dependent epimerase/dehydratase family.</text>
</comment>
<sequence>MKPVMKPVLITGGCGFIGSHLSPQLIGRGYDIIVIDKDIDGSRSFFGPLDSSDRCVVYECDIRDASELKVIFERHKPGKVVHLASLVSIADSKKNPREFFDVSVNGTFNVVENAISLGVEKFIYANSAATYGNPAEVPTLEKSLVQPLNPYSTFKYLGEQLALHYGRINSLPVISVRLYHQYGEGASALFGLFVKQIKSNKKLTISGDGTQRRDFAYVGDTANAICELLESDIADEIFNIGSGGTNSIIELAEAMGGEWEFIKRDSDEPDLMWADISKLRSMLPNAVPSSPFNETVKEVMKKLL</sequence>
<dbReference type="Pfam" id="PF01370">
    <property type="entry name" value="Epimerase"/>
    <property type="match status" value="1"/>
</dbReference>